<protein>
    <recommendedName>
        <fullName evidence="37">Dystonin</fullName>
    </recommendedName>
    <alternativeName>
        <fullName evidence="39">Bullous pemphigoid antigen 1</fullName>
    </alternativeName>
    <alternativeName>
        <fullName evidence="38">Dystonia musculorum protein</fullName>
    </alternativeName>
    <alternativeName>
        <fullName evidence="40">Hemidesmosomal plaque protein</fullName>
    </alternativeName>
</protein>
<feature type="domain" description="EF-hand" evidence="46">
    <location>
        <begin position="5332"/>
        <end position="5367"/>
    </location>
</feature>
<feature type="coiled-coil region" evidence="42">
    <location>
        <begin position="5054"/>
        <end position="5081"/>
    </location>
</feature>
<keyword evidence="16" id="KW-0677">Repeat</keyword>
<feature type="coiled-coil region" evidence="42">
    <location>
        <begin position="1382"/>
        <end position="1416"/>
    </location>
</feature>
<dbReference type="InterPro" id="IPR049538">
    <property type="entry name" value="PCN-like_spectrin-like_rpt"/>
</dbReference>
<dbReference type="SUPFAM" id="SSF47576">
    <property type="entry name" value="Calponin-homology domain, CH-domain"/>
    <property type="match status" value="1"/>
</dbReference>
<feature type="coiled-coil region" evidence="42">
    <location>
        <begin position="4409"/>
        <end position="4443"/>
    </location>
</feature>
<dbReference type="GO" id="GO:0005198">
    <property type="term" value="F:structural molecule activity"/>
    <property type="evidence" value="ECO:0007669"/>
    <property type="project" value="TreeGrafter"/>
</dbReference>
<dbReference type="SUPFAM" id="SSF47473">
    <property type="entry name" value="EF-hand"/>
    <property type="match status" value="1"/>
</dbReference>
<sequence length="5706" mass="654166">MIAAAFLVLLRPYSIQCALFLLLLLLGTIATILFFCCWHRRLQKGRHPIKSVFSGRSRSRDAVMRTHHFRSEGFRSSPRHARRRVAPRLEETQPIVEAHHLSEQETSVRKRKIKKSSRVQPEFYHSVQVTPTRKPSSGNASYRCSMSSSADFSDEEDFSQRSGTVSPAPGDTLPWNLPKHERSKRKIQGGSVLDPAERAVLRIADERDKVQKKTFTKWINQHLMKVRKHVNDLYEDLRDGHNLISLLEVLSGDTLPREKGRMRFHRLQNVQIALDYLKKRQVKLVNIRNDDITDGNPKLTLGLIWTIILHFQISDIHVTGESEDMSAKERLLLWSQQTTEGYAGIRCENFTTCWRDGRLFNAIIHKYRPDLIDMNTVAVQSNLANLEHAFFVAEKLGVARLLDPEDVDVSSPDEKSVITYVSSLYDAFPKVPEGGEGISANDVEVKWVEYQNMVNYLMQWIRHHVMIMSDRTFPNNPVELKALYNQYLQFKETEIPPKETDKSKIKRLYKLLEVWIEFGRIKLSQGYHPNDIEKEWGKLIIAMLEREKTLRPEVERLEMLQQIANRIQRDSRSCEDKLILARNALQSDTKRLESGLQFQHEAEIAGYILESENLLRQQVVDAQILIDGKYYQADQLVQRVAKLRDELMALRTECSSVYNKGHALTTEQTKLMISGITESLNSGFTTNLTPEINAAMTQGLTPTLTSSSLTSGLSSGLTSRLTPTITPAYPPGIPPRLIQSYVTGVDSGTLQTLKLMQIRKPLMKSAFVDQNLTEEEVNMKFVQDLLSWVEEMQVQLDRTEWGSDLPSVESHLENHKNVHKAIEEFESSLKEAKMSEIQMTAPLKLSYVEKLHKLESQYSKLLNTSRNQERHLDTLHNFVSRATRELIWLNEKEEEEVAYDWSERNSNITRKKEYHAELMRELDEKEEIIKSVQEIAEQLLLENHPARLTIEAYRAAMQTQWSWILQLCHCVEQHLRENAAYFEFFSDAKEAMEYLKNLKDTIYRKYSCDRSSSVHRLEDLVQESMEEKEQLLQYKSTVAGLVGRAKAIIQLKPRNPDCVLKTSIPIKAICDYRQIEITIYKDDECVLANNSHRAKWKVISPSGNEAMVPSVCFTVPPPNKEAIDTANRIEQQFQNVLALWHESHVNMKSVVSWHYLTNEIEAVRAGNVASIKTMLPGEHQQVLSNLQSRFDDFLEDSQESKIFTSSDTAQLEREVNVCKQYYQELLKSAEREEQEESIYNLYISEVRNIRLRLETCEERLIRQIRTPMERDDVHENVLRISEQEKLKKELDRLKDDLGAITDKCEEFFSQAAGSPSVPTLRSELNVVIQSMNQVYSMSSIFIDKLKTINLVLTNTQTAESLVKHYETKLCEEEAVMADKNHIENLMGTLKQWRSEVDEKRQTFHALEDELQKAKMISDQMFKMHKERDLDFDWHKEKVDQLAERWQNVHCQIENRLRDLEGINKSLKYYKDTYNSLDTWIQQVEDTQRKIQEIHPENSKALAKQLNQHKMLVSEIEMKQSKIDECQKYSEQYSAAVKDYELQTMTYRAMVDSQQKSPVKRRRIQSSSDFIIQEFMDLRTRYTALVTLMTQYIKFAGDSLKRLEEEEKSMEEEKKEHVEKAGDLLKWVTNLSKTLSKEEGEKAEKTDLPKQQISLHEMSTKKEQIAEALQTTQSFLAKHSDKMTDEERHEMEKQVRSLQESYSLLSNEALKQLQEAQYLSDEKMEEKDVAERQQECKEKLQEICDLLTQTENQLIGQRESLVIGDSKAELEQCQTKQEEIQKDMRRSAQTLAEIVKNTETFLKENGEKLSQEDKTVLEQKLNEAKTKCLLLSQKAEESKKELDKAMTTVIKQETEKVAAIEQLEESKNTIENLLDWLSNVDKEAEHGRRFKKVIEQNGTHFEEGDVQVLEGEEDDVNGNLLEMQPDIETQVDGLVKSTDDNLNQQYQKVKAQHEKIISQQQAIIVATQSAQALLEKQGHYLSPEEKDKMQRNMKELKAQYETALAESERKMKLTHSLREELEKFDADYSEFETWLQQAEQELDNLEAGASDFSGIMVKLKRQKSFSEDVISHKGDLRYITISGQRVLDAARSCSKRDGVKVDKDGIDTSATYTEVQNKLDSASDRFKSLYTKCSILGNNLKDLVDKYQHYEDASSGLLSGLQASEIAVNKQLSEPIAVDPKNLQRQLEETKVLQGQVSNHQIAVEKLKKAAEVLLDTRGELTPDKDEIQKTLDGIVERYDNLSKSVNERNEKLQVTLTRSLSVQDGLDEMLDWMEGVEKSLKEQEQVPLNSAAIQDIISKSIMLEQDIAGRQSSINTMNEKVKKFTETADPSTASTLQAKMSELAGRFSEASNKHREKLLKMEELKTKVELFEGLSEKLQSFLDEKNQALSETEAPRKDVSEVSQYMQEASVELAQHKKDLEVLKQLLEELSFHALPGDKALVSEKVNALSKKFKEVEETIKEKEEDVSSCQKQMDTFELLVESLKKWIKETTERIPAAQPSLNTEELKKPLEDTLNLKDEWTLKAPELQKMNSRGTLLCNLITAVTSPAKLRAVAKSGGTILNGEAGAPGTQDFLKNKELTAVQQAMSDVNHSYEDLGVLLNEKISELESMLSKMQNIQEESTSMMHWLQKMDKTASDWEAAPTDSEAVKAQVEQHKLFETELKQSANKVQELKDKVTELLEKNSDSPEAPKWRQTLDKIDSKWKELNQVTSERQQKLEESSNYLTQFQTAEAQLKHWLVEKELMVSVLGPLSIDPNMLNTQKQQVQILLKEFDTRKPQYEQLTMAGEGILKRPGEHPPSHEIVKEQLTAVAQKWDSLTGQLRKRCDRIDQAIVKSTEYQSLLRSLSDKLSALDNKLSSSLAVSTQPDAVKQQLEIAREMKEEIEQEMKNINAAQTLCEELSTLVGEEYLKAELTRQLDGILKLFKDIEQKSDNHVQQLQSAYTTSHQFQQMSKDFQTWLSKKKEELNQARPVSAKLDVLQSLIEEQKEFKKTMTDQISSYERIVAEGESILQKTQGADKAALQSQIATLRNNWDEINKQVKEREDKLTDCLEKAFKYKEHVENLQPWIEKCQSNLCELKVGINPIEIENSIAQVRAWQKDLDKHHGMVELLNNSAESLLRASQTDKEIVQEETKVLNQNVNVVTEQLHKKRECLENMAQRLKEFQESSRETEKQLKSAKEHLEAHDSLGPQSFSNKHLTMMQAQQKALQALKPHVDLAKKLAQDLVVEASDSAGVSDLLLQAESLEQEYTAVNKQVEDRCSFLETKLQGIGHFQNSIREMFSQFAEFDDELDSMAPVGRDLKVLQSQREDLKYFLKKLEDLIMNNENANKNCKMMLATEAEASPDLLGIKRDLEALNKQCNKLLDRAKAREDRVEDTICRVEEFYSKLKEFSNLLGKAEEHEESQGPVGMETETINQQLNTFKVFQKEEIEPLQVKQQEVNWLGQGLIQSAAKSTNTENLEHDLEDVNTRWKTLNKKVAQRAAQLQEALLHCGRFQDALESLLSWLIDTEDLVANQKPPSAEFKVVKAQIQEQKLLQRLLDDRKPTVEAIKREGEKIAESAEPADRVKILKQLSFLDSRWDALLSKAETRNRQLEGISVVAQQFHEALEPLVEWLSTTEKRLANAEPIGTQASKLQQQIAQHKALEDDVLAHNKSLHQAISAGQSLKTMSSREDKDMVQEKLDSSQARFIEIQEKSNSRSELLQQAYSNAQIFGEDEVELMNWLNEIHDKLNRLSVQDCSTELLEKQHTELLDLQEEILLRKQNVDLAIQNGLELLKQTTGDEVVIVQDKLEGIKARYKDIMKLSSDVSKTLEQALQLAGQLHSTHEQLSKWLDEVEVELLSYETQIPKGEELSQVQERQKELKKEAKNNKGLLDTLNEVGSAFLELVPWRAREGLDKMITEDNERYRLVSDTISQKVDEIDAAILRSQQFDQAADAEFAWIAETEKKLMSLGDIRLEQDQTTAQLQVQKAFTMEILRHKDTIDELVKSGDKIMKTCTEEEKQMMKKKMESLLQKYDAVCQMNSERNLQLERAQSLVNQFWETYEELWPWLTETEMIISQLPAPALEYETLKQQQEEHRQLRELIAEHKPHIDKMNKTGPQLLELSPGEGFSIQEKYVAADILYSKIKEDVKKRALALDEAISQCTQFHDKIDPTLESLKRIAERLRQPPSISAEVEKIKEQISENKNVSVDLEKLQPVYETLKQRGEEMIARSEGTDKDISAKAVQDKLDQMVLVWEDIQTLTEEREAKLLDVMELAEKFWCDHMALVATIKDTQDFIRELEGPGVDPSVVKQQQEAAEAAKEEIDGLQEELETVVNLGSELRAACGEPDKPIVNKSIDELNSAWDALNKTWKERVDKLAEAMQAAVQYQDGLQALFDWVDIAGGKLASMSPVGTDLETVKQQTEELKQFKTEAYQQQIEMERLNHQAELLLKKVTQESDKHTVQDPLSELRILWDSLEEKIISRQHKLEGALLALGQFQHALDELLTWLTHTEDLLNEQKPVGGDPKAIEIELAKHHVLQNDVLAHQSTVEAVKKAGNDLIESSAVEEASNLRSKLELLNQRWQNLLEKTEQRKQQLDSALIQAQGFHGEVEDLQQWLTDTERQLLASKPVGGLPETAREQLNAHMELCAAFEAKEETYKCLMQKGQQMLARCPETTETNVEQDINNLKEKWESVQTKLSERKTKLEEALSLATEFHNSLQDFINWLTQAEQTLTAASRPSLILDTVLFQIDEHKVFATEVNSHRDQIIELDKTGTHLKYFSQKQDVVLIKNLLISVQSRWEKVFQRLVERGRALDDARKRAKQFHEAWHKLMEWLEESEKSLDSDLEIANDPDKIKMQLAQHKEFQKSLGAKHSVYDTTNRTGRSLKEKTTLADDNLKLDDMLSELRDKWDTICGKSVERQNKLEEALLFSGQFTDALQALIDWLYKIEPQLAEDQPVHGDIDLVMNLIDNHKVFQKELGKRTSSVQALKRSARELIEGSRDDSSWVKVQMQELSTRWETVCALSVSKQTRLEQALRQAEEFHSVVHVLLEWLAEAEQALRFHGILPDDEEALRTLIEQHREFMKKLEEKKAELNKATGMGEAILAICHPDSITTIKHWITIIRARFEEVVAWAKQHQQRLAGALAGLIANQELLEALLSWLQWAETTLTEKDKEVIPQEIEEVKALIAEHQTFMEEMTRKQPDVDKVTKTHKRKALEPTPVQSHIPVLDKGRAGRKRSPTPGMYPSATQAQIETKNPRVNLLVSKWQQVWLLALERRRKLNDALDRLEELREFANFDFDIWRKKYMRWMNHKKSRVMDFFRRIDKDQDGKITRQEFIDGILSSKFPTSRLEMSAVADIFDRDDDGYIDYYEFVAALHPNKDAYKPLTDADKIEDEVTRQVAKCKCAKRFQVEQIGDNKYRFFLGNQFGDSQQLRLVRILRSTVMVRVGGGWMALDEFLVKNDPCRVHHHGSKMLRSESNSSITTQPTIAKGRTNVELREKFILADGASQSMAAFRPRGRRSRPSSRGASPNRSTSLSSQAGQAAATQGVATSTPKTPHHLIRNYGKPWLTNSKTSTPSKPSESSDYQGSSAEGTPIQGSKLRLPGYLSGKGFQSGEDSGILSTAATRVRAQFAETRRTPSRPGSRAGSKAGSRSSSRRGSDASDFDISEIQSVCSDMSETVPATSRPTPRAGSRPGSAKPSKIPTPQRRPLASKLDKSLKR</sequence>
<dbReference type="InterPro" id="IPR036872">
    <property type="entry name" value="CH_dom_sf"/>
</dbReference>
<dbReference type="GO" id="GO:0031581">
    <property type="term" value="P:hemidesmosome assembly"/>
    <property type="evidence" value="ECO:0007669"/>
    <property type="project" value="TreeGrafter"/>
</dbReference>
<dbReference type="Pfam" id="PF00435">
    <property type="entry name" value="Spectrin"/>
    <property type="match status" value="21"/>
</dbReference>
<dbReference type="FunFam" id="1.20.58.60:FF:000008">
    <property type="entry name" value="microtubule-actin cross-linking factor 1"/>
    <property type="match status" value="2"/>
</dbReference>
<dbReference type="Proteomes" id="UP000504627">
    <property type="component" value="Unplaced"/>
</dbReference>
<dbReference type="Gene3D" id="1.20.58.1060">
    <property type="match status" value="1"/>
</dbReference>
<dbReference type="GO" id="GO:0030018">
    <property type="term" value="C:Z disc"/>
    <property type="evidence" value="ECO:0007669"/>
    <property type="project" value="UniProtKB-SubCell"/>
</dbReference>
<dbReference type="GO" id="GO:0005882">
    <property type="term" value="C:intermediate filament"/>
    <property type="evidence" value="ECO:0007669"/>
    <property type="project" value="UniProtKB-KW"/>
</dbReference>
<dbReference type="PROSITE" id="PS51460">
    <property type="entry name" value="GAR"/>
    <property type="match status" value="1"/>
</dbReference>
<accession>A0A7R5KIZ5</accession>
<keyword evidence="22" id="KW-0965">Cell junction</keyword>
<feature type="coiled-coil region" evidence="42">
    <location>
        <begin position="4293"/>
        <end position="4320"/>
    </location>
</feature>
<dbReference type="InterPro" id="IPR043197">
    <property type="entry name" value="Plakin"/>
</dbReference>
<dbReference type="FunFam" id="1.20.58.60:FF:000012">
    <property type="entry name" value="Microtubule-actin cross-linking factor 1"/>
    <property type="match status" value="1"/>
</dbReference>
<dbReference type="FunFam" id="1.20.58.60:FF:000392">
    <property type="entry name" value="Dystonin"/>
    <property type="match status" value="1"/>
</dbReference>
<dbReference type="Gene3D" id="2.30.30.40">
    <property type="entry name" value="SH3 Domains"/>
    <property type="match status" value="1"/>
</dbReference>
<feature type="coiled-coil region" evidence="42">
    <location>
        <begin position="4549"/>
        <end position="4583"/>
    </location>
</feature>
<dbReference type="CDD" id="cd00051">
    <property type="entry name" value="EFh"/>
    <property type="match status" value="1"/>
</dbReference>
<dbReference type="InterPro" id="IPR001715">
    <property type="entry name" value="CH_dom"/>
</dbReference>
<feature type="coiled-coil region" evidence="42">
    <location>
        <begin position="2406"/>
        <end position="2473"/>
    </location>
</feature>
<feature type="region of interest" description="Disordered" evidence="43">
    <location>
        <begin position="5455"/>
        <end position="5475"/>
    </location>
</feature>
<evidence type="ECO:0000256" key="38">
    <source>
        <dbReference type="ARBA" id="ARBA00075126"/>
    </source>
</evidence>
<evidence type="ECO:0000259" key="46">
    <source>
        <dbReference type="PROSITE" id="PS50222"/>
    </source>
</evidence>
<dbReference type="GO" id="GO:0005635">
    <property type="term" value="C:nuclear envelope"/>
    <property type="evidence" value="ECO:0007669"/>
    <property type="project" value="UniProtKB-SubCell"/>
</dbReference>
<comment type="function">
    <text evidence="32">Cytoskeletal linker protein. Acts as an integrator of intermediate filaments, actin and microtubule cytoskeleton networks. Required for anchoring either intermediate filaments to the actin cytoskeleton in neural and muscle cells or keratin-containing intermediate filaments to hemidesmosomes in epithelial cells. The proteins may self-aggregate to form filaments or a two-dimensional mesh. Regulates the organization and stability of the microtubule network of sensory neurons to allow axonal transport. Mediates docking of the dynein/dynactin motor complex to vesicle cargos for retrograde axonal transport through its interaction with TMEM108 and DCTN1.</text>
</comment>
<dbReference type="FunFam" id="1.20.58.60:FF:000121">
    <property type="entry name" value="dystonin isoform X1"/>
    <property type="match status" value="1"/>
</dbReference>
<evidence type="ECO:0000256" key="35">
    <source>
        <dbReference type="ARBA" id="ARBA00060371"/>
    </source>
</evidence>
<keyword evidence="27" id="KW-0009">Actin-binding</keyword>
<evidence type="ECO:0000256" key="1">
    <source>
        <dbReference type="ARBA" id="ARBA00004193"/>
    </source>
</evidence>
<dbReference type="PROSITE" id="PS50222">
    <property type="entry name" value="EF_HAND_2"/>
    <property type="match status" value="2"/>
</dbReference>
<evidence type="ECO:0000256" key="31">
    <source>
        <dbReference type="ARBA" id="ARBA00023288"/>
    </source>
</evidence>
<dbReference type="FunFam" id="1.20.58.60:FF:000001">
    <property type="entry name" value="Microtubule-actin cross-linking factor 1"/>
    <property type="match status" value="3"/>
</dbReference>
<evidence type="ECO:0000256" key="37">
    <source>
        <dbReference type="ARBA" id="ARBA00072808"/>
    </source>
</evidence>
<evidence type="ECO:0000256" key="17">
    <source>
        <dbReference type="ARBA" id="ARBA00022754"/>
    </source>
</evidence>
<feature type="domain" description="GAR" evidence="47">
    <location>
        <begin position="5372"/>
        <end position="5450"/>
    </location>
</feature>
<dbReference type="GO" id="GO:0005938">
    <property type="term" value="C:cell cortex"/>
    <property type="evidence" value="ECO:0007669"/>
    <property type="project" value="UniProtKB-SubCell"/>
</dbReference>
<dbReference type="GO" id="GO:0031673">
    <property type="term" value="C:H zone"/>
    <property type="evidence" value="ECO:0007669"/>
    <property type="project" value="UniProtKB-SubCell"/>
</dbReference>
<dbReference type="SUPFAM" id="SSF143575">
    <property type="entry name" value="GAS2 domain-like"/>
    <property type="match status" value="1"/>
</dbReference>
<evidence type="ECO:0000256" key="14">
    <source>
        <dbReference type="ARBA" id="ARBA00022701"/>
    </source>
</evidence>
<dbReference type="PROSITE" id="PS00019">
    <property type="entry name" value="ACTININ_1"/>
    <property type="match status" value="1"/>
</dbReference>
<evidence type="ECO:0000256" key="10">
    <source>
        <dbReference type="ARBA" id="ARBA00022490"/>
    </source>
</evidence>
<dbReference type="Pfam" id="PF21019">
    <property type="entry name" value="Spectrin_3"/>
    <property type="match status" value="1"/>
</dbReference>
<feature type="region of interest" description="Disordered" evidence="43">
    <location>
        <begin position="124"/>
        <end position="188"/>
    </location>
</feature>
<dbReference type="CDD" id="cd21236">
    <property type="entry name" value="CH_DYST_rpt1"/>
    <property type="match status" value="1"/>
</dbReference>
<proteinExistence type="predicted"/>
<dbReference type="Pfam" id="PF17902">
    <property type="entry name" value="SH3_10"/>
    <property type="match status" value="1"/>
</dbReference>
<dbReference type="Pfam" id="PF21020">
    <property type="entry name" value="Spectrin_4"/>
    <property type="match status" value="1"/>
</dbReference>
<dbReference type="FunFam" id="1.20.58.60:FF:000350">
    <property type="entry name" value="Dystonin"/>
    <property type="match status" value="1"/>
</dbReference>
<evidence type="ECO:0000256" key="19">
    <source>
        <dbReference type="ARBA" id="ARBA00022837"/>
    </source>
</evidence>
<dbReference type="GO" id="GO:0008017">
    <property type="term" value="F:microtubule binding"/>
    <property type="evidence" value="ECO:0007669"/>
    <property type="project" value="InterPro"/>
</dbReference>
<dbReference type="FunFam" id="1.20.58.60:FF:000031">
    <property type="entry name" value="Microtubule-actin cross-linking factor 1"/>
    <property type="match status" value="1"/>
</dbReference>
<feature type="compositionally biased region" description="Polar residues" evidence="43">
    <location>
        <begin position="5654"/>
        <end position="5672"/>
    </location>
</feature>
<evidence type="ECO:0000256" key="12">
    <source>
        <dbReference type="ARBA" id="ARBA00022553"/>
    </source>
</evidence>
<dbReference type="GO" id="GO:0001725">
    <property type="term" value="C:stress fiber"/>
    <property type="evidence" value="ECO:0007669"/>
    <property type="project" value="UniProtKB-SubCell"/>
</dbReference>
<dbReference type="FunFam" id="1.20.58.60:FF:000027">
    <property type="entry name" value="Microtubule-actin cross-linking factor 1"/>
    <property type="match status" value="1"/>
</dbReference>
<dbReference type="Pfam" id="PF02187">
    <property type="entry name" value="GAS2"/>
    <property type="match status" value="1"/>
</dbReference>
<dbReference type="GO" id="GO:0005886">
    <property type="term" value="C:plasma membrane"/>
    <property type="evidence" value="ECO:0007669"/>
    <property type="project" value="UniProtKB-SubCell"/>
</dbReference>
<evidence type="ECO:0000256" key="5">
    <source>
        <dbReference type="ARBA" id="ARBA00004489"/>
    </source>
</evidence>
<evidence type="ECO:0000256" key="27">
    <source>
        <dbReference type="ARBA" id="ARBA00023203"/>
    </source>
</evidence>
<dbReference type="PROSITE" id="PS00018">
    <property type="entry name" value="EF_HAND_1"/>
    <property type="match status" value="2"/>
</dbReference>
<evidence type="ECO:0000256" key="41">
    <source>
        <dbReference type="PROSITE-ProRule" id="PRU00192"/>
    </source>
</evidence>
<dbReference type="FunFam" id="1.20.58.60:FF:000009">
    <property type="entry name" value="dystonin isoform X1"/>
    <property type="match status" value="1"/>
</dbReference>
<dbReference type="PANTHER" id="PTHR23169">
    <property type="entry name" value="ENVOPLAKIN"/>
    <property type="match status" value="1"/>
</dbReference>
<feature type="compositionally biased region" description="Low complexity" evidence="43">
    <location>
        <begin position="5509"/>
        <end position="5538"/>
    </location>
</feature>
<dbReference type="SMART" id="SM00150">
    <property type="entry name" value="SPEC"/>
    <property type="match status" value="32"/>
</dbReference>
<feature type="coiled-coil region" evidence="42">
    <location>
        <begin position="3347"/>
        <end position="3378"/>
    </location>
</feature>
<dbReference type="CDD" id="cd21239">
    <property type="entry name" value="CH_DYST_rpt2"/>
    <property type="match status" value="1"/>
</dbReference>
<dbReference type="FunFam" id="1.20.58.60:FF:000077">
    <property type="entry name" value="dystonin isoform X1"/>
    <property type="match status" value="1"/>
</dbReference>
<evidence type="ECO:0000256" key="7">
    <source>
        <dbReference type="ARBA" id="ARBA00004544"/>
    </source>
</evidence>
<dbReference type="CDD" id="cd00176">
    <property type="entry name" value="SPEC"/>
    <property type="match status" value="18"/>
</dbReference>
<keyword evidence="14" id="KW-0493">Microtubule</keyword>
<feature type="region of interest" description="Disordered" evidence="43">
    <location>
        <begin position="3165"/>
        <end position="3184"/>
    </location>
</feature>
<evidence type="ECO:0000256" key="8">
    <source>
        <dbReference type="ARBA" id="ARBA00022443"/>
    </source>
</evidence>
<keyword evidence="26" id="KW-0514">Muscle protein</keyword>
<feature type="coiled-coil region" evidence="42">
    <location>
        <begin position="1985"/>
        <end position="2054"/>
    </location>
</feature>
<dbReference type="FunFam" id="1.20.58.60:FF:000052">
    <property type="entry name" value="dystonin isoform X2"/>
    <property type="match status" value="1"/>
</dbReference>
<evidence type="ECO:0000256" key="15">
    <source>
        <dbReference type="ARBA" id="ARBA00022723"/>
    </source>
</evidence>
<feature type="domain" description="Calponin-homology (CH)" evidence="45">
    <location>
        <begin position="209"/>
        <end position="312"/>
    </location>
</feature>
<dbReference type="SUPFAM" id="SSF46966">
    <property type="entry name" value="Spectrin repeat"/>
    <property type="match status" value="28"/>
</dbReference>
<keyword evidence="9" id="KW-1003">Cell membrane</keyword>
<dbReference type="FunFam" id="1.10.418.10:FF:000017">
    <property type="entry name" value="Microtubule-actin cross-linking factor 1"/>
    <property type="match status" value="1"/>
</dbReference>
<dbReference type="GO" id="GO:0003779">
    <property type="term" value="F:actin binding"/>
    <property type="evidence" value="ECO:0007669"/>
    <property type="project" value="UniProtKB-KW"/>
</dbReference>
<evidence type="ECO:0000256" key="11">
    <source>
        <dbReference type="ARBA" id="ARBA00022499"/>
    </source>
</evidence>
<comment type="subcellular location">
    <subcellularLocation>
        <location evidence="35">Cell junction</location>
        <location evidence="35">Hemidesmosome</location>
    </subcellularLocation>
    <subcellularLocation>
        <location evidence="1">Cell membrane</location>
        <topology evidence="1">Lipid-anchor</topology>
    </subcellularLocation>
    <subcellularLocation>
        <location evidence="5">Cell projection</location>
        <location evidence="5">Axon</location>
    </subcellularLocation>
    <subcellularLocation>
        <location evidence="7">Cytoplasm</location>
        <location evidence="7">Cell cortex</location>
    </subcellularLocation>
    <subcellularLocation>
        <location evidence="6">Cytoplasm</location>
        <location evidence="6">Cytoskeleton</location>
        <location evidence="6">Stress fiber</location>
    </subcellularLocation>
    <subcellularLocation>
        <location evidence="36">Cytoplasm</location>
        <location evidence="36">Myofibril</location>
        <location evidence="36">Sarcomere</location>
        <location evidence="36">H zone</location>
    </subcellularLocation>
    <subcellularLocation>
        <location evidence="2">Cytoplasm</location>
        <location evidence="2">Myofibril</location>
        <location evidence="2">Sarcomere</location>
        <location evidence="2">Z line</location>
    </subcellularLocation>
    <subcellularLocation>
        <location evidence="4">Endoplasmic reticulum membrane</location>
        <topology evidence="4">Single-pass membrane protein</topology>
    </subcellularLocation>
    <subcellularLocation>
        <location evidence="3">Nucleus envelope</location>
    </subcellularLocation>
</comment>
<keyword evidence="29" id="KW-0539">Nucleus</keyword>
<dbReference type="FunFam" id="1.20.58.60:FF:000069">
    <property type="entry name" value="dystonin isoform X2"/>
    <property type="match status" value="1"/>
</dbReference>
<evidence type="ECO:0000256" key="2">
    <source>
        <dbReference type="ARBA" id="ARBA00004216"/>
    </source>
</evidence>
<evidence type="ECO:0000256" key="13">
    <source>
        <dbReference type="ARBA" id="ARBA00022692"/>
    </source>
</evidence>
<keyword evidence="13" id="KW-0812">Transmembrane</keyword>
<evidence type="ECO:0000256" key="6">
    <source>
        <dbReference type="ARBA" id="ARBA00004529"/>
    </source>
</evidence>
<keyword evidence="19" id="KW-0106">Calcium</keyword>
<dbReference type="GO" id="GO:0005925">
    <property type="term" value="C:focal adhesion"/>
    <property type="evidence" value="ECO:0007669"/>
    <property type="project" value="TreeGrafter"/>
</dbReference>
<dbReference type="InterPro" id="IPR002048">
    <property type="entry name" value="EF_hand_dom"/>
</dbReference>
<feature type="domain" description="Calponin-homology (CH)" evidence="45">
    <location>
        <begin position="325"/>
        <end position="429"/>
    </location>
</feature>
<comment type="function">
    <text evidence="33">Plays a structural role in the assembly of hemidesmosomes of epithelial cells; anchors keratin-containing intermediate filaments to the inner plaque of hemidesmosomes. Required for the regulation of keratinocyte polarity and motility; mediates integrin ITGB4 regulation of RAC1 activity.</text>
</comment>
<evidence type="ECO:0000256" key="26">
    <source>
        <dbReference type="ARBA" id="ARBA00023179"/>
    </source>
</evidence>
<dbReference type="FunFam" id="1.20.58.60:FF:000085">
    <property type="entry name" value="dystonin isoform X2"/>
    <property type="match status" value="1"/>
</dbReference>
<evidence type="ECO:0000256" key="34">
    <source>
        <dbReference type="ARBA" id="ARBA00057123"/>
    </source>
</evidence>
<keyword evidence="23 42" id="KW-0175">Coiled coil</keyword>
<dbReference type="FunFam" id="1.20.58.60:FF:000022">
    <property type="entry name" value="Microtubule-actin cross-linking factor 1"/>
    <property type="match status" value="1"/>
</dbReference>
<dbReference type="FunFam" id="1.20.58.60:FF:000144">
    <property type="entry name" value="Dystonin"/>
    <property type="match status" value="1"/>
</dbReference>
<name>A0A7R5KIZ5_9PASS</name>
<feature type="coiled-coil region" evidence="42">
    <location>
        <begin position="2870"/>
        <end position="2931"/>
    </location>
</feature>
<evidence type="ECO:0000256" key="33">
    <source>
        <dbReference type="ARBA" id="ARBA00055817"/>
    </source>
</evidence>
<evidence type="ECO:0000313" key="49">
    <source>
        <dbReference type="RefSeq" id="XP_039236354.1"/>
    </source>
</evidence>
<evidence type="ECO:0000256" key="39">
    <source>
        <dbReference type="ARBA" id="ARBA00077378"/>
    </source>
</evidence>
<gene>
    <name evidence="49" type="primary">DST</name>
</gene>
<dbReference type="Gene3D" id="1.10.418.10">
    <property type="entry name" value="Calponin-like domain"/>
    <property type="match status" value="2"/>
</dbReference>
<keyword evidence="25" id="KW-0564">Palmitate</keyword>
<dbReference type="GO" id="GO:0005789">
    <property type="term" value="C:endoplasmic reticulum membrane"/>
    <property type="evidence" value="ECO:0007669"/>
    <property type="project" value="UniProtKB-SubCell"/>
</dbReference>
<feature type="coiled-coil region" evidence="42">
    <location>
        <begin position="1820"/>
        <end position="1879"/>
    </location>
</feature>
<keyword evidence="18" id="KW-0256">Endoplasmic reticulum</keyword>
<dbReference type="GO" id="GO:0045104">
    <property type="term" value="P:intermediate filament cytoskeleton organization"/>
    <property type="evidence" value="ECO:0007669"/>
    <property type="project" value="InterPro"/>
</dbReference>
<keyword evidence="8 41" id="KW-0728">SH3 domain</keyword>
<feature type="compositionally biased region" description="Polar residues" evidence="43">
    <location>
        <begin position="127"/>
        <end position="144"/>
    </location>
</feature>
<dbReference type="FunFam" id="1.20.58.60:FF:000021">
    <property type="entry name" value="Microtubule-actin cross-linking factor 1"/>
    <property type="match status" value="1"/>
</dbReference>
<keyword evidence="28" id="KW-0206">Cytoskeleton</keyword>
<evidence type="ECO:0000256" key="29">
    <source>
        <dbReference type="ARBA" id="ARBA00023242"/>
    </source>
</evidence>
<dbReference type="Pfam" id="PF00307">
    <property type="entry name" value="CH"/>
    <property type="match status" value="2"/>
</dbReference>
<dbReference type="InterPro" id="IPR018247">
    <property type="entry name" value="EF_Hand_1_Ca_BS"/>
</dbReference>
<dbReference type="Gene3D" id="3.30.920.20">
    <property type="entry name" value="Gas2-like domain"/>
    <property type="match status" value="1"/>
</dbReference>
<dbReference type="FunFam" id="1.10.418.10:FF:000002">
    <property type="entry name" value="Microtubule-actin cross-linking factor 1"/>
    <property type="match status" value="1"/>
</dbReference>
<dbReference type="FunFam" id="1.20.58.60:FF:000114">
    <property type="entry name" value="dystonin isoform X1"/>
    <property type="match status" value="1"/>
</dbReference>
<dbReference type="GO" id="GO:0007155">
    <property type="term" value="P:cell adhesion"/>
    <property type="evidence" value="ECO:0007669"/>
    <property type="project" value="UniProtKB-KW"/>
</dbReference>
<keyword evidence="17" id="KW-0403">Intermediate filament</keyword>
<evidence type="ECO:0000256" key="9">
    <source>
        <dbReference type="ARBA" id="ARBA00022475"/>
    </source>
</evidence>
<evidence type="ECO:0000256" key="43">
    <source>
        <dbReference type="SAM" id="MobiDB-lite"/>
    </source>
</evidence>
<evidence type="ECO:0000256" key="32">
    <source>
        <dbReference type="ARBA" id="ARBA00054620"/>
    </source>
</evidence>
<dbReference type="FunFam" id="1.10.238.10:FF:000013">
    <property type="entry name" value="Microtubule-actin cross-linking factor 1"/>
    <property type="match status" value="1"/>
</dbReference>
<feature type="region of interest" description="Disordered" evidence="43">
    <location>
        <begin position="5616"/>
        <end position="5706"/>
    </location>
</feature>
<dbReference type="FunFam" id="1.20.58.60:FF:000014">
    <property type="entry name" value="microtubule-actin cross-linking factor 1"/>
    <property type="match status" value="1"/>
</dbReference>
<dbReference type="Gene3D" id="1.20.58.60">
    <property type="match status" value="31"/>
</dbReference>
<keyword evidence="21" id="KW-0130">Cell adhesion</keyword>
<keyword evidence="15" id="KW-0479">Metal-binding</keyword>
<dbReference type="GO" id="GO:0000226">
    <property type="term" value="P:microtubule cytoskeleton organization"/>
    <property type="evidence" value="ECO:0007669"/>
    <property type="project" value="UniProtKB-ARBA"/>
</dbReference>
<dbReference type="FunFam" id="1.20.58.60:FF:000094">
    <property type="entry name" value="dystonin isoform X2"/>
    <property type="match status" value="1"/>
</dbReference>
<keyword evidence="31" id="KW-0449">Lipoprotein</keyword>
<evidence type="ECO:0000256" key="40">
    <source>
        <dbReference type="ARBA" id="ARBA00077918"/>
    </source>
</evidence>
<dbReference type="Pfam" id="PF21097">
    <property type="entry name" value="SR_plectin_7"/>
    <property type="match status" value="1"/>
</dbReference>
<dbReference type="FunFam" id="1.20.58.60:FF:000016">
    <property type="entry name" value="Microtubule-actin cross-linking factor 1"/>
    <property type="match status" value="1"/>
</dbReference>
<dbReference type="InterPro" id="IPR041615">
    <property type="entry name" value="Desmoplakin_SH3"/>
</dbReference>
<dbReference type="InterPro" id="IPR011992">
    <property type="entry name" value="EF-hand-dom_pair"/>
</dbReference>
<keyword evidence="11" id="KW-1017">Isopeptide bond</keyword>
<dbReference type="FunFam" id="1.20.58.60:FF:000025">
    <property type="entry name" value="microtubule-actin cross-linking factor 1"/>
    <property type="match status" value="1"/>
</dbReference>
<dbReference type="InterPro" id="IPR018159">
    <property type="entry name" value="Spectrin/alpha-actinin"/>
</dbReference>
<feature type="region of interest" description="Disordered" evidence="43">
    <location>
        <begin position="5493"/>
        <end position="5604"/>
    </location>
</feature>
<dbReference type="GO" id="GO:0005874">
    <property type="term" value="C:microtubule"/>
    <property type="evidence" value="ECO:0007669"/>
    <property type="project" value="UniProtKB-KW"/>
</dbReference>
<feature type="compositionally biased region" description="Polar residues" evidence="43">
    <location>
        <begin position="5461"/>
        <end position="5472"/>
    </location>
</feature>
<dbReference type="InterPro" id="IPR041573">
    <property type="entry name" value="Desmoplakin_Spectrin-like"/>
</dbReference>
<feature type="coiled-coil region" evidence="42">
    <location>
        <begin position="1687"/>
        <end position="1732"/>
    </location>
</feature>
<dbReference type="FunFam" id="1.20.58.60:FF:000098">
    <property type="entry name" value="dystonin isoform X3"/>
    <property type="match status" value="1"/>
</dbReference>
<keyword evidence="30" id="KW-0966">Cell projection</keyword>
<feature type="coiled-coil region" evidence="42">
    <location>
        <begin position="915"/>
        <end position="942"/>
    </location>
</feature>
<evidence type="ECO:0000256" key="28">
    <source>
        <dbReference type="ARBA" id="ARBA00023212"/>
    </source>
</evidence>
<dbReference type="SMART" id="SM00033">
    <property type="entry name" value="CH"/>
    <property type="match status" value="2"/>
</dbReference>
<dbReference type="CTD" id="667"/>
<dbReference type="InterPro" id="IPR036534">
    <property type="entry name" value="GAR_dom_sf"/>
</dbReference>
<keyword evidence="24" id="KW-0472">Membrane</keyword>
<evidence type="ECO:0000256" key="4">
    <source>
        <dbReference type="ARBA" id="ARBA00004389"/>
    </source>
</evidence>
<dbReference type="InterPro" id="IPR001452">
    <property type="entry name" value="SH3_domain"/>
</dbReference>
<dbReference type="PROSITE" id="PS50002">
    <property type="entry name" value="SH3"/>
    <property type="match status" value="1"/>
</dbReference>
<dbReference type="GO" id="GO:0030056">
    <property type="term" value="C:hemidesmosome"/>
    <property type="evidence" value="ECO:0007669"/>
    <property type="project" value="UniProtKB-SubCell"/>
</dbReference>
<keyword evidence="10" id="KW-0963">Cytoplasm</keyword>
<feature type="domain" description="SH3" evidence="44">
    <location>
        <begin position="1061"/>
        <end position="1118"/>
    </location>
</feature>
<feature type="domain" description="EF-hand" evidence="46">
    <location>
        <begin position="5296"/>
        <end position="5331"/>
    </location>
</feature>
<dbReference type="SMART" id="SM00054">
    <property type="entry name" value="EFh"/>
    <property type="match status" value="2"/>
</dbReference>
<keyword evidence="48" id="KW-1185">Reference proteome</keyword>
<evidence type="ECO:0000256" key="42">
    <source>
        <dbReference type="SAM" id="Coils"/>
    </source>
</evidence>
<dbReference type="PROSITE" id="PS50021">
    <property type="entry name" value="CH"/>
    <property type="match status" value="2"/>
</dbReference>
<feature type="coiled-coil region" evidence="42">
    <location>
        <begin position="1592"/>
        <end position="1622"/>
    </location>
</feature>
<feature type="coiled-coil region" evidence="42">
    <location>
        <begin position="3020"/>
        <end position="3047"/>
    </location>
</feature>
<evidence type="ECO:0000256" key="24">
    <source>
        <dbReference type="ARBA" id="ARBA00023136"/>
    </source>
</evidence>
<dbReference type="FunFam" id="3.30.920.20:FF:000002">
    <property type="entry name" value="dystonin isoform X1"/>
    <property type="match status" value="1"/>
</dbReference>
<dbReference type="GO" id="GO:0005509">
    <property type="term" value="F:calcium ion binding"/>
    <property type="evidence" value="ECO:0007669"/>
    <property type="project" value="InterPro"/>
</dbReference>
<evidence type="ECO:0000259" key="45">
    <source>
        <dbReference type="PROSITE" id="PS50021"/>
    </source>
</evidence>
<evidence type="ECO:0000313" key="48">
    <source>
        <dbReference type="Proteomes" id="UP000504627"/>
    </source>
</evidence>
<reference evidence="49" key="1">
    <citation type="submission" date="2025-08" db="UniProtKB">
        <authorList>
            <consortium name="RefSeq"/>
        </authorList>
    </citation>
    <scope>IDENTIFICATION</scope>
    <source>
        <tissue evidence="49">Muscle</tissue>
    </source>
</reference>
<dbReference type="Pfam" id="PF18373">
    <property type="entry name" value="Spectrin_2"/>
    <property type="match status" value="1"/>
</dbReference>
<feature type="compositionally biased region" description="Low complexity" evidence="43">
    <location>
        <begin position="5625"/>
        <end position="5639"/>
    </location>
</feature>
<evidence type="ECO:0000259" key="47">
    <source>
        <dbReference type="PROSITE" id="PS51460"/>
    </source>
</evidence>
<dbReference type="SMART" id="SM00243">
    <property type="entry name" value="GAS2"/>
    <property type="match status" value="1"/>
</dbReference>
<evidence type="ECO:0000256" key="21">
    <source>
        <dbReference type="ARBA" id="ARBA00022889"/>
    </source>
</evidence>
<evidence type="ECO:0000256" key="36">
    <source>
        <dbReference type="ARBA" id="ARBA00060430"/>
    </source>
</evidence>
<evidence type="ECO:0000256" key="25">
    <source>
        <dbReference type="ARBA" id="ARBA00023139"/>
    </source>
</evidence>
<dbReference type="SMART" id="SM01129">
    <property type="entry name" value="DELLA"/>
    <property type="match status" value="1"/>
</dbReference>
<dbReference type="GO" id="GO:0042060">
    <property type="term" value="P:wound healing"/>
    <property type="evidence" value="ECO:0007669"/>
    <property type="project" value="TreeGrafter"/>
</dbReference>
<evidence type="ECO:0000256" key="3">
    <source>
        <dbReference type="ARBA" id="ARBA00004259"/>
    </source>
</evidence>
<dbReference type="FunFam" id="1.20.58.60:FF:000291">
    <property type="entry name" value="Dystonin"/>
    <property type="match status" value="1"/>
</dbReference>
<dbReference type="PANTHER" id="PTHR23169:SF24">
    <property type="entry name" value="DYSTONIN"/>
    <property type="match status" value="1"/>
</dbReference>
<feature type="coiled-coil region" evidence="42">
    <location>
        <begin position="2656"/>
        <end position="2683"/>
    </location>
</feature>
<comment type="function">
    <text evidence="34">Required for bundling actin filaments around the nucleus.</text>
</comment>
<evidence type="ECO:0000256" key="23">
    <source>
        <dbReference type="ARBA" id="ARBA00023054"/>
    </source>
</evidence>
<dbReference type="FunFam" id="2.30.30.40:FF:000011">
    <property type="entry name" value="Microtubule-actin cross-linking factor 1"/>
    <property type="match status" value="1"/>
</dbReference>
<dbReference type="InterPro" id="IPR002017">
    <property type="entry name" value="Spectrin_repeat"/>
</dbReference>
<dbReference type="InterPro" id="IPR001589">
    <property type="entry name" value="Actinin_actin-bd_CS"/>
</dbReference>
<dbReference type="GO" id="GO:0030424">
    <property type="term" value="C:axon"/>
    <property type="evidence" value="ECO:0007669"/>
    <property type="project" value="UniProtKB-SubCell"/>
</dbReference>
<dbReference type="RefSeq" id="XP_039236354.1">
    <property type="nucleotide sequence ID" value="XM_039380420.1"/>
</dbReference>
<dbReference type="Pfam" id="PF13499">
    <property type="entry name" value="EF-hand_7"/>
    <property type="match status" value="1"/>
</dbReference>
<evidence type="ECO:0000256" key="18">
    <source>
        <dbReference type="ARBA" id="ARBA00022824"/>
    </source>
</evidence>
<dbReference type="GeneID" id="113992851"/>
<dbReference type="PROSITE" id="PS00020">
    <property type="entry name" value="ACTININ_2"/>
    <property type="match status" value="1"/>
</dbReference>
<dbReference type="InterPro" id="IPR003108">
    <property type="entry name" value="GAR_dom"/>
</dbReference>
<evidence type="ECO:0000256" key="30">
    <source>
        <dbReference type="ARBA" id="ARBA00023273"/>
    </source>
</evidence>
<dbReference type="FunFam" id="1.20.58.60:FF:000074">
    <property type="entry name" value="dystonin isoform X1"/>
    <property type="match status" value="1"/>
</dbReference>
<evidence type="ECO:0000256" key="16">
    <source>
        <dbReference type="ARBA" id="ARBA00022737"/>
    </source>
</evidence>
<dbReference type="FunFam" id="1.20.58.60:FF:000010">
    <property type="entry name" value="plectin isoform X2"/>
    <property type="match status" value="1"/>
</dbReference>
<feature type="compositionally biased region" description="Low complexity" evidence="43">
    <location>
        <begin position="5557"/>
        <end position="5569"/>
    </location>
</feature>
<dbReference type="FunFam" id="1.20.58.60:FF:000060">
    <property type="entry name" value="dystonin isoform X2"/>
    <property type="match status" value="1"/>
</dbReference>
<dbReference type="FunFam" id="1.20.58.60:FF:000093">
    <property type="entry name" value="dystonin isoform X1"/>
    <property type="match status" value="1"/>
</dbReference>
<dbReference type="GO" id="GO:0042803">
    <property type="term" value="F:protein homodimerization activity"/>
    <property type="evidence" value="ECO:0007669"/>
    <property type="project" value="UniProtKB-ARBA"/>
</dbReference>
<evidence type="ECO:0000259" key="44">
    <source>
        <dbReference type="PROSITE" id="PS50002"/>
    </source>
</evidence>
<evidence type="ECO:0000256" key="22">
    <source>
        <dbReference type="ARBA" id="ARBA00022949"/>
    </source>
</evidence>
<organism evidence="48 49">
    <name type="scientific">Pipra filicauda</name>
    <name type="common">Wire-tailed manakin</name>
    <dbReference type="NCBI Taxonomy" id="649802"/>
    <lineage>
        <taxon>Eukaryota</taxon>
        <taxon>Metazoa</taxon>
        <taxon>Chordata</taxon>
        <taxon>Craniata</taxon>
        <taxon>Vertebrata</taxon>
        <taxon>Euteleostomi</taxon>
        <taxon>Archelosauria</taxon>
        <taxon>Archosauria</taxon>
        <taxon>Dinosauria</taxon>
        <taxon>Saurischia</taxon>
        <taxon>Theropoda</taxon>
        <taxon>Coelurosauria</taxon>
        <taxon>Aves</taxon>
        <taxon>Neognathae</taxon>
        <taxon>Neoaves</taxon>
        <taxon>Telluraves</taxon>
        <taxon>Australaves</taxon>
        <taxon>Passeriformes</taxon>
        <taxon>Pipridae</taxon>
        <taxon>Pipra</taxon>
    </lineage>
</organism>
<dbReference type="Gene3D" id="1.10.238.10">
    <property type="entry name" value="EF-hand"/>
    <property type="match status" value="1"/>
</dbReference>
<evidence type="ECO:0000256" key="20">
    <source>
        <dbReference type="ARBA" id="ARBA00022843"/>
    </source>
</evidence>
<keyword evidence="12" id="KW-0597">Phosphoprotein</keyword>
<keyword evidence="20" id="KW-0832">Ubl conjugation</keyword>